<keyword evidence="4" id="KW-1185">Reference proteome</keyword>
<dbReference type="OrthoDB" id="5919499at2759"/>
<dbReference type="Pfam" id="PF00226">
    <property type="entry name" value="DnaJ"/>
    <property type="match status" value="1"/>
</dbReference>
<reference evidence="3 4" key="1">
    <citation type="journal article" date="2018" name="Sci. Rep.">
        <title>Genomic signatures of local adaptation to the degree of environmental predictability in rotifers.</title>
        <authorList>
            <person name="Franch-Gras L."/>
            <person name="Hahn C."/>
            <person name="Garcia-Roger E.M."/>
            <person name="Carmona M.J."/>
            <person name="Serra M."/>
            <person name="Gomez A."/>
        </authorList>
    </citation>
    <scope>NUCLEOTIDE SEQUENCE [LARGE SCALE GENOMIC DNA]</scope>
    <source>
        <strain evidence="3">HYR1</strain>
    </source>
</reference>
<evidence type="ECO:0000313" key="3">
    <source>
        <dbReference type="EMBL" id="RNA14062.1"/>
    </source>
</evidence>
<sequence>MSVTTDLDGVLHRTVDANNSHKNGKCKRMCQISIECYRQYETLKFESGTVNSFSFSHRYRELLQPLQAKFDTKIVSEFFPIESRAREAFEYTALALTLIPIENIKEAFDIILAEIPIANEKIMAFIQYFKDQWLNGTVSPEIWNHFNSQKRTNNDLEGFHSKLSKLSKFVPKHHPKLAELIRCLKKDDAKTRNDYYQTDKKNFKQNRLSFKDYLANLTRYILSPFDLDLELHENEIIDEIEFDEETNLVVEESGTNIEIVKMYNSFKSVNFVGDLEARFKECPLENTKRERIKKQIWNDYEIPELYERKRSPSPNTYANRKAMKNEIKQKNMGKKTKQKEASKLSEFIKAKIKEGERKFKQVQDIYINLNYKQRRAILIKEKREKWEKENRQKDEVKENQEKPNNEQHEEHSESEKRKRRKSCRSKLKIKLPTGENCSEILELKEDFTLATIRNQYVKLSLKYHPDKGNYDGERMKLINAAYKKLKNLL</sequence>
<dbReference type="EMBL" id="REGN01005265">
    <property type="protein sequence ID" value="RNA14062.1"/>
    <property type="molecule type" value="Genomic_DNA"/>
</dbReference>
<dbReference type="InterPro" id="IPR001623">
    <property type="entry name" value="DnaJ_domain"/>
</dbReference>
<feature type="region of interest" description="Disordered" evidence="1">
    <location>
        <begin position="388"/>
        <end position="423"/>
    </location>
</feature>
<dbReference type="SMART" id="SM00271">
    <property type="entry name" value="DnaJ"/>
    <property type="match status" value="1"/>
</dbReference>
<dbReference type="STRING" id="10195.A0A3M7QRW2"/>
<accession>A0A3M7QRW2</accession>
<protein>
    <recommendedName>
        <fullName evidence="2">J domain-containing protein</fullName>
    </recommendedName>
</protein>
<dbReference type="Proteomes" id="UP000276133">
    <property type="component" value="Unassembled WGS sequence"/>
</dbReference>
<dbReference type="PROSITE" id="PS50076">
    <property type="entry name" value="DNAJ_2"/>
    <property type="match status" value="1"/>
</dbReference>
<proteinExistence type="predicted"/>
<name>A0A3M7QRW2_BRAPC</name>
<dbReference type="InterPro" id="IPR036869">
    <property type="entry name" value="J_dom_sf"/>
</dbReference>
<comment type="caution">
    <text evidence="3">The sequence shown here is derived from an EMBL/GenBank/DDBJ whole genome shotgun (WGS) entry which is preliminary data.</text>
</comment>
<gene>
    <name evidence="3" type="ORF">BpHYR1_006904</name>
</gene>
<evidence type="ECO:0000313" key="4">
    <source>
        <dbReference type="Proteomes" id="UP000276133"/>
    </source>
</evidence>
<organism evidence="3 4">
    <name type="scientific">Brachionus plicatilis</name>
    <name type="common">Marine rotifer</name>
    <name type="synonym">Brachionus muelleri</name>
    <dbReference type="NCBI Taxonomy" id="10195"/>
    <lineage>
        <taxon>Eukaryota</taxon>
        <taxon>Metazoa</taxon>
        <taxon>Spiralia</taxon>
        <taxon>Gnathifera</taxon>
        <taxon>Rotifera</taxon>
        <taxon>Eurotatoria</taxon>
        <taxon>Monogononta</taxon>
        <taxon>Pseudotrocha</taxon>
        <taxon>Ploima</taxon>
        <taxon>Brachionidae</taxon>
        <taxon>Brachionus</taxon>
    </lineage>
</organism>
<evidence type="ECO:0000256" key="1">
    <source>
        <dbReference type="SAM" id="MobiDB-lite"/>
    </source>
</evidence>
<dbReference type="SUPFAM" id="SSF46565">
    <property type="entry name" value="Chaperone J-domain"/>
    <property type="match status" value="1"/>
</dbReference>
<feature type="domain" description="J" evidence="2">
    <location>
        <begin position="436"/>
        <end position="489"/>
    </location>
</feature>
<dbReference type="CDD" id="cd06257">
    <property type="entry name" value="DnaJ"/>
    <property type="match status" value="1"/>
</dbReference>
<feature type="compositionally biased region" description="Basic and acidic residues" evidence="1">
    <location>
        <begin position="388"/>
        <end position="416"/>
    </location>
</feature>
<dbReference type="Gene3D" id="1.10.287.110">
    <property type="entry name" value="DnaJ domain"/>
    <property type="match status" value="1"/>
</dbReference>
<evidence type="ECO:0000259" key="2">
    <source>
        <dbReference type="PROSITE" id="PS50076"/>
    </source>
</evidence>
<dbReference type="AlphaFoldDB" id="A0A3M7QRW2"/>